<comment type="caution">
    <text evidence="7">The sequence shown here is derived from an EMBL/GenBank/DDBJ whole genome shotgun (WGS) entry which is preliminary data.</text>
</comment>
<dbReference type="EMBL" id="MU032346">
    <property type="protein sequence ID" value="KAF3766647.1"/>
    <property type="molecule type" value="Genomic_DNA"/>
</dbReference>
<proteinExistence type="predicted"/>
<name>A0A9P4Y5C2_CRYP1</name>
<evidence type="ECO:0000256" key="3">
    <source>
        <dbReference type="ARBA" id="ARBA00023015"/>
    </source>
</evidence>
<evidence type="ECO:0000313" key="7">
    <source>
        <dbReference type="EMBL" id="KAF3766647.1"/>
    </source>
</evidence>
<keyword evidence="3" id="KW-0805">Transcription regulation</keyword>
<evidence type="ECO:0008006" key="9">
    <source>
        <dbReference type="Google" id="ProtNLM"/>
    </source>
</evidence>
<keyword evidence="8" id="KW-1185">Reference proteome</keyword>
<dbReference type="OrthoDB" id="5423818at2759"/>
<dbReference type="AlphaFoldDB" id="A0A9P4Y5C2"/>
<keyword evidence="2" id="KW-0862">Zinc</keyword>
<keyword evidence="5" id="KW-0539">Nucleus</keyword>
<sequence>MTLTPLTGRPAVGGTQQVSSSDQLLLDGALAGLPGQDFVNLGGDFLGWNNAGINLPDFLDTHTDDSYLSPESPNLFQQSVASAFQPRQGLSTPESSIPATPSIPNSPTSTVRSLVQRPNIQRGTQRVASLILHTLKSYPVMMLRHNALPPFVHPYLLSLDIESVHMEPLTNCISLVHMISSDVRGSRNLFWKNVRMECERVIADYQQLSRWGLLAAIQALSIYVLIRLNEGETEHNNVDFLLVRAVTLTAQQLTRSEVTCHTQCASCNKGLQTSWEEWIFRESRRRLAVVYRVVNMLIYFEPGALCNLPSGLVLAPLPARRQLWEAADGFAWKTESQKEPGLQISFGLARDGELVKVDEGRLSCSDAWLSHDSGDAENLSRSIANWEDWCSGMDAFGGLVMLAASLIS</sequence>
<dbReference type="RefSeq" id="XP_040777608.1">
    <property type="nucleotide sequence ID" value="XM_040919490.1"/>
</dbReference>
<dbReference type="PANTHER" id="PTHR47660:SF3">
    <property type="entry name" value="FINGER DOMAIN PROTEIN, PUTATIVE (AFU_ORTHOLOGUE AFUA_4G03310)-RELATED"/>
    <property type="match status" value="1"/>
</dbReference>
<accession>A0A9P4Y5C2</accession>
<dbReference type="GO" id="GO:0046872">
    <property type="term" value="F:metal ion binding"/>
    <property type="evidence" value="ECO:0007669"/>
    <property type="project" value="UniProtKB-KW"/>
</dbReference>
<gene>
    <name evidence="7" type="ORF">M406DRAFT_321284</name>
</gene>
<evidence type="ECO:0000256" key="4">
    <source>
        <dbReference type="ARBA" id="ARBA00023163"/>
    </source>
</evidence>
<evidence type="ECO:0000256" key="6">
    <source>
        <dbReference type="SAM" id="MobiDB-lite"/>
    </source>
</evidence>
<evidence type="ECO:0000256" key="2">
    <source>
        <dbReference type="ARBA" id="ARBA00022833"/>
    </source>
</evidence>
<evidence type="ECO:0000313" key="8">
    <source>
        <dbReference type="Proteomes" id="UP000803844"/>
    </source>
</evidence>
<dbReference type="Proteomes" id="UP000803844">
    <property type="component" value="Unassembled WGS sequence"/>
</dbReference>
<keyword evidence="1" id="KW-0479">Metal-binding</keyword>
<keyword evidence="4" id="KW-0804">Transcription</keyword>
<dbReference type="PANTHER" id="PTHR47660">
    <property type="entry name" value="TRANSCRIPTION FACTOR WITH C2H2 AND ZN(2)-CYS(6) DNA BINDING DOMAIN (EUROFUNG)-RELATED-RELATED"/>
    <property type="match status" value="1"/>
</dbReference>
<evidence type="ECO:0000256" key="1">
    <source>
        <dbReference type="ARBA" id="ARBA00022723"/>
    </source>
</evidence>
<feature type="region of interest" description="Disordered" evidence="6">
    <location>
        <begin position="87"/>
        <end position="111"/>
    </location>
</feature>
<feature type="compositionally biased region" description="Polar residues" evidence="6">
    <location>
        <begin position="88"/>
        <end position="111"/>
    </location>
</feature>
<organism evidence="7 8">
    <name type="scientific">Cryphonectria parasitica (strain ATCC 38755 / EP155)</name>
    <dbReference type="NCBI Taxonomy" id="660469"/>
    <lineage>
        <taxon>Eukaryota</taxon>
        <taxon>Fungi</taxon>
        <taxon>Dikarya</taxon>
        <taxon>Ascomycota</taxon>
        <taxon>Pezizomycotina</taxon>
        <taxon>Sordariomycetes</taxon>
        <taxon>Sordariomycetidae</taxon>
        <taxon>Diaporthales</taxon>
        <taxon>Cryphonectriaceae</taxon>
        <taxon>Cryphonectria-Endothia species complex</taxon>
        <taxon>Cryphonectria</taxon>
    </lineage>
</organism>
<feature type="region of interest" description="Disordered" evidence="6">
    <location>
        <begin position="1"/>
        <end position="20"/>
    </location>
</feature>
<evidence type="ECO:0000256" key="5">
    <source>
        <dbReference type="ARBA" id="ARBA00023242"/>
    </source>
</evidence>
<dbReference type="GeneID" id="63836619"/>
<reference evidence="7" key="1">
    <citation type="journal article" date="2020" name="Phytopathology">
        <title>Genome sequence of the chestnut blight fungus Cryphonectria parasitica EP155: A fundamental resource for an archetypical invasive plant pathogen.</title>
        <authorList>
            <person name="Crouch J.A."/>
            <person name="Dawe A."/>
            <person name="Aerts A."/>
            <person name="Barry K."/>
            <person name="Churchill A.C.L."/>
            <person name="Grimwood J."/>
            <person name="Hillman B."/>
            <person name="Milgroom M.G."/>
            <person name="Pangilinan J."/>
            <person name="Smith M."/>
            <person name="Salamov A."/>
            <person name="Schmutz J."/>
            <person name="Yadav J."/>
            <person name="Grigoriev I.V."/>
            <person name="Nuss D."/>
        </authorList>
    </citation>
    <scope>NUCLEOTIDE SEQUENCE</scope>
    <source>
        <strain evidence="7">EP155</strain>
    </source>
</reference>
<protein>
    <recommendedName>
        <fullName evidence="9">Transcription factor domain-containing protein</fullName>
    </recommendedName>
</protein>